<evidence type="ECO:0000313" key="9">
    <source>
        <dbReference type="Proteomes" id="UP000620124"/>
    </source>
</evidence>
<keyword evidence="4" id="KW-0560">Oxidoreductase</keyword>
<dbReference type="AlphaFoldDB" id="A0A8H6Y041"/>
<reference evidence="8" key="1">
    <citation type="submission" date="2020-05" db="EMBL/GenBank/DDBJ databases">
        <title>Mycena genomes resolve the evolution of fungal bioluminescence.</title>
        <authorList>
            <person name="Tsai I.J."/>
        </authorList>
    </citation>
    <scope>NUCLEOTIDE SEQUENCE</scope>
    <source>
        <strain evidence="8">CCC161011</strain>
    </source>
</reference>
<dbReference type="PANTHER" id="PTHR13789:SF314">
    <property type="entry name" value="FAD-BINDING DOMAIN-CONTAINING PROTEIN"/>
    <property type="match status" value="1"/>
</dbReference>
<feature type="domain" description="FAD-binding" evidence="7">
    <location>
        <begin position="13"/>
        <end position="368"/>
    </location>
</feature>
<evidence type="ECO:0000256" key="5">
    <source>
        <dbReference type="ARBA" id="ARBA00023033"/>
    </source>
</evidence>
<evidence type="ECO:0000256" key="6">
    <source>
        <dbReference type="SAM" id="Phobius"/>
    </source>
</evidence>
<dbReference type="PRINTS" id="PR00420">
    <property type="entry name" value="RNGMNOXGNASE"/>
</dbReference>
<organism evidence="8 9">
    <name type="scientific">Mycena venus</name>
    <dbReference type="NCBI Taxonomy" id="2733690"/>
    <lineage>
        <taxon>Eukaryota</taxon>
        <taxon>Fungi</taxon>
        <taxon>Dikarya</taxon>
        <taxon>Basidiomycota</taxon>
        <taxon>Agaricomycotina</taxon>
        <taxon>Agaricomycetes</taxon>
        <taxon>Agaricomycetidae</taxon>
        <taxon>Agaricales</taxon>
        <taxon>Marasmiineae</taxon>
        <taxon>Mycenaceae</taxon>
        <taxon>Mycena</taxon>
    </lineage>
</organism>
<evidence type="ECO:0000256" key="1">
    <source>
        <dbReference type="ARBA" id="ARBA00007992"/>
    </source>
</evidence>
<evidence type="ECO:0000259" key="7">
    <source>
        <dbReference type="Pfam" id="PF01494"/>
    </source>
</evidence>
<dbReference type="SUPFAM" id="SSF51905">
    <property type="entry name" value="FAD/NAD(P)-binding domain"/>
    <property type="match status" value="1"/>
</dbReference>
<comment type="caution">
    <text evidence="8">The sequence shown here is derived from an EMBL/GenBank/DDBJ whole genome shotgun (WGS) entry which is preliminary data.</text>
</comment>
<keyword evidence="9" id="KW-1185">Reference proteome</keyword>
<dbReference type="Proteomes" id="UP000620124">
    <property type="component" value="Unassembled WGS sequence"/>
</dbReference>
<comment type="similarity">
    <text evidence="1">Belongs to the paxM FAD-dependent monooxygenase family.</text>
</comment>
<dbReference type="PANTHER" id="PTHR13789">
    <property type="entry name" value="MONOOXYGENASE"/>
    <property type="match status" value="1"/>
</dbReference>
<dbReference type="OrthoDB" id="9993796at2759"/>
<dbReference type="GO" id="GO:0004497">
    <property type="term" value="F:monooxygenase activity"/>
    <property type="evidence" value="ECO:0007669"/>
    <property type="project" value="UniProtKB-KW"/>
</dbReference>
<proteinExistence type="inferred from homology"/>
<dbReference type="EMBL" id="JACAZI010000010">
    <property type="protein sequence ID" value="KAF7349934.1"/>
    <property type="molecule type" value="Genomic_DNA"/>
</dbReference>
<evidence type="ECO:0000256" key="2">
    <source>
        <dbReference type="ARBA" id="ARBA00022630"/>
    </source>
</evidence>
<dbReference type="Pfam" id="PF01494">
    <property type="entry name" value="FAD_binding_3"/>
    <property type="match status" value="1"/>
</dbReference>
<sequence length="419" mass="45771">MAANLEDSPRPLNVTIVGAGIGGLAAAIALRRNGHHVRIFEASQTKTEVGAGIGVQTNAARILKQFGYSQENLKPFAFDGAIVFDAKNGIGITRPWQTAHLNSVRQEESVVCHRSDLHDELNRLATGESGGGPPVQLLLNSKVATCDADAGIVTLANGEVVHADIVIGADGIHSIVRTSVLGHTIKPPASGWTCFRCLFDASTLNELTDLDWLTEGLHGVRSVIMREKEFRMLFIYPCRSGTLINFVGIYPDAEQDVADWTPTARLDEVRERFTDFHPKFLRILDLPLHTPILKWQLRAVPILPTWIRGCAALLGDAAHATLPLLGQGAAMAIEEAAVLGCLLPLGTTKEDIPARLEAYQTLRKERGEFVGTESVSQAAVPAKRGKYLRSRELQMSMIDYDAVQVAQDYYDANFRSVKF</sequence>
<evidence type="ECO:0000256" key="3">
    <source>
        <dbReference type="ARBA" id="ARBA00022827"/>
    </source>
</evidence>
<protein>
    <submittedName>
        <fullName evidence="8">FAD/NAD(P)-binding domain-containing protein</fullName>
    </submittedName>
</protein>
<dbReference type="GO" id="GO:0071949">
    <property type="term" value="F:FAD binding"/>
    <property type="evidence" value="ECO:0007669"/>
    <property type="project" value="InterPro"/>
</dbReference>
<gene>
    <name evidence="8" type="ORF">MVEN_01294200</name>
</gene>
<dbReference type="InterPro" id="IPR036188">
    <property type="entry name" value="FAD/NAD-bd_sf"/>
</dbReference>
<accession>A0A8H6Y041</accession>
<dbReference type="SUPFAM" id="SSF54373">
    <property type="entry name" value="FAD-linked reductases, C-terminal domain"/>
    <property type="match status" value="1"/>
</dbReference>
<name>A0A8H6Y041_9AGAR</name>
<keyword evidence="6" id="KW-1133">Transmembrane helix</keyword>
<keyword evidence="6" id="KW-0812">Transmembrane</keyword>
<dbReference type="InterPro" id="IPR002938">
    <property type="entry name" value="FAD-bd"/>
</dbReference>
<keyword evidence="2" id="KW-0285">Flavoprotein</keyword>
<keyword evidence="3" id="KW-0274">FAD</keyword>
<evidence type="ECO:0000313" key="8">
    <source>
        <dbReference type="EMBL" id="KAF7349934.1"/>
    </source>
</evidence>
<dbReference type="Gene3D" id="3.50.50.60">
    <property type="entry name" value="FAD/NAD(P)-binding domain"/>
    <property type="match status" value="1"/>
</dbReference>
<evidence type="ECO:0000256" key="4">
    <source>
        <dbReference type="ARBA" id="ARBA00023002"/>
    </source>
</evidence>
<dbReference type="InterPro" id="IPR050493">
    <property type="entry name" value="FAD-dep_Monooxygenase_BioMet"/>
</dbReference>
<feature type="transmembrane region" description="Helical" evidence="6">
    <location>
        <begin position="12"/>
        <end position="30"/>
    </location>
</feature>
<keyword evidence="6" id="KW-0472">Membrane</keyword>
<keyword evidence="5" id="KW-0503">Monooxygenase</keyword>